<sequence>MLDIQRLHMTWVLGCENLAMILCRDSRALFSVQDL</sequence>
<evidence type="ECO:0000313" key="2">
    <source>
        <dbReference type="Proteomes" id="UP000050488"/>
    </source>
</evidence>
<gene>
    <name evidence="1" type="ORF">Clow_01653</name>
</gene>
<dbReference type="AlphaFoldDB" id="A0A0Q1E0B1"/>
<keyword evidence="2" id="KW-1185">Reference proteome</keyword>
<evidence type="ECO:0000313" key="1">
    <source>
        <dbReference type="EMBL" id="KQB85912.1"/>
    </source>
</evidence>
<dbReference type="EMBL" id="LKEV01000005">
    <property type="protein sequence ID" value="KQB85912.1"/>
    <property type="molecule type" value="Genomic_DNA"/>
</dbReference>
<proteinExistence type="predicted"/>
<name>A0A0Q1E0B1_9CORY</name>
<comment type="caution">
    <text evidence="1">The sequence shown here is derived from an EMBL/GenBank/DDBJ whole genome shotgun (WGS) entry which is preliminary data.</text>
</comment>
<dbReference type="PATRIC" id="fig|1544413.3.peg.1657"/>
<reference evidence="1 2" key="1">
    <citation type="submission" date="2015-10" db="EMBL/GenBank/DDBJ databases">
        <title>Corynebacteirum lowii and Corynebacterium oculi species nova, derived from human clinical disease and and emended description of Corynebacterium mastiditis.</title>
        <authorList>
            <person name="Bernard K."/>
            <person name="Pacheco A.L."/>
            <person name="Mcdougall C."/>
            <person name="Burtx T."/>
            <person name="Weibe D."/>
            <person name="Tyler S."/>
            <person name="Olson A.B."/>
            <person name="Cnockaert M."/>
            <person name="Eguchi H."/>
            <person name="Kuwahara T."/>
            <person name="Nakayama-Imaohji H."/>
            <person name="Boudewijins M."/>
            <person name="Van Hoecke F."/>
            <person name="Bernier A.-M."/>
            <person name="Vandamme P."/>
        </authorList>
    </citation>
    <scope>NUCLEOTIDE SEQUENCE [LARGE SCALE GENOMIC DNA]</scope>
    <source>
        <strain evidence="1 2">NML 130206</strain>
    </source>
</reference>
<organism evidence="1 2">
    <name type="scientific">Corynebacterium lowii</name>
    <dbReference type="NCBI Taxonomy" id="1544413"/>
    <lineage>
        <taxon>Bacteria</taxon>
        <taxon>Bacillati</taxon>
        <taxon>Actinomycetota</taxon>
        <taxon>Actinomycetes</taxon>
        <taxon>Mycobacteriales</taxon>
        <taxon>Corynebacteriaceae</taxon>
        <taxon>Corynebacterium</taxon>
    </lineage>
</organism>
<accession>A0A0Q1E0B1</accession>
<protein>
    <submittedName>
        <fullName evidence="1">Uncharacterized protein</fullName>
    </submittedName>
</protein>
<dbReference type="Proteomes" id="UP000050488">
    <property type="component" value="Unassembled WGS sequence"/>
</dbReference>